<evidence type="ECO:0000256" key="5">
    <source>
        <dbReference type="ARBA" id="ARBA00022692"/>
    </source>
</evidence>
<comment type="subcellular location">
    <subcellularLocation>
        <location evidence="1">Membrane</location>
        <topology evidence="1">Multi-pass membrane protein</topology>
    </subcellularLocation>
</comment>
<reference evidence="10" key="1">
    <citation type="journal article" date="2019" name="Int. J. Syst. Evol. Microbiol.">
        <title>The Global Catalogue of Microorganisms (GCM) 10K type strain sequencing project: providing services to taxonomists for standard genome sequencing and annotation.</title>
        <authorList>
            <consortium name="The Broad Institute Genomics Platform"/>
            <consortium name="The Broad Institute Genome Sequencing Center for Infectious Disease"/>
            <person name="Wu L."/>
            <person name="Ma J."/>
        </authorList>
    </citation>
    <scope>NUCLEOTIDE SEQUENCE [LARGE SCALE GENOMIC DNA]</scope>
    <source>
        <strain evidence="10">CGMCC 1.12769</strain>
    </source>
</reference>
<comment type="caution">
    <text evidence="9">The sequence shown here is derived from an EMBL/GenBank/DDBJ whole genome shotgun (WGS) entry which is preliminary data.</text>
</comment>
<dbReference type="PANTHER" id="PTHR34975:SF2">
    <property type="entry name" value="SPORE GERMINATION PROTEIN A2"/>
    <property type="match status" value="1"/>
</dbReference>
<evidence type="ECO:0000313" key="9">
    <source>
        <dbReference type="EMBL" id="GGH15278.1"/>
    </source>
</evidence>
<evidence type="ECO:0000256" key="4">
    <source>
        <dbReference type="ARBA" id="ARBA00022544"/>
    </source>
</evidence>
<evidence type="ECO:0000256" key="6">
    <source>
        <dbReference type="ARBA" id="ARBA00022989"/>
    </source>
</evidence>
<feature type="transmembrane region" description="Helical" evidence="8">
    <location>
        <begin position="39"/>
        <end position="61"/>
    </location>
</feature>
<gene>
    <name evidence="9" type="primary">gerKB</name>
    <name evidence="9" type="ORF">GCM10008013_09380</name>
</gene>
<evidence type="ECO:0000256" key="8">
    <source>
        <dbReference type="SAM" id="Phobius"/>
    </source>
</evidence>
<feature type="transmembrane region" description="Helical" evidence="8">
    <location>
        <begin position="183"/>
        <end position="202"/>
    </location>
</feature>
<organism evidence="9 10">
    <name type="scientific">Paenibacillus segetis</name>
    <dbReference type="NCBI Taxonomy" id="1325360"/>
    <lineage>
        <taxon>Bacteria</taxon>
        <taxon>Bacillati</taxon>
        <taxon>Bacillota</taxon>
        <taxon>Bacilli</taxon>
        <taxon>Bacillales</taxon>
        <taxon>Paenibacillaceae</taxon>
        <taxon>Paenibacillus</taxon>
    </lineage>
</organism>
<dbReference type="EMBL" id="BMFT01000001">
    <property type="protein sequence ID" value="GGH15278.1"/>
    <property type="molecule type" value="Genomic_DNA"/>
</dbReference>
<feature type="transmembrane region" description="Helical" evidence="8">
    <location>
        <begin position="214"/>
        <end position="235"/>
    </location>
</feature>
<keyword evidence="4" id="KW-0309">Germination</keyword>
<evidence type="ECO:0000256" key="2">
    <source>
        <dbReference type="ARBA" id="ARBA00007998"/>
    </source>
</evidence>
<dbReference type="Proteomes" id="UP000659344">
    <property type="component" value="Unassembled WGS sequence"/>
</dbReference>
<keyword evidence="6 8" id="KW-1133">Transmembrane helix</keyword>
<feature type="transmembrane region" description="Helical" evidence="8">
    <location>
        <begin position="120"/>
        <end position="138"/>
    </location>
</feature>
<dbReference type="InterPro" id="IPR004761">
    <property type="entry name" value="Spore_GerAB"/>
</dbReference>
<feature type="transmembrane region" description="Helical" evidence="8">
    <location>
        <begin position="145"/>
        <end position="163"/>
    </location>
</feature>
<keyword evidence="3" id="KW-0813">Transport</keyword>
<dbReference type="Pfam" id="PF03845">
    <property type="entry name" value="Spore_permease"/>
    <property type="match status" value="1"/>
</dbReference>
<feature type="transmembrane region" description="Helical" evidence="8">
    <location>
        <begin position="268"/>
        <end position="293"/>
    </location>
</feature>
<evidence type="ECO:0000256" key="3">
    <source>
        <dbReference type="ARBA" id="ARBA00022448"/>
    </source>
</evidence>
<sequence>MASGGKLPVSQGFMLMMMTAGTMNHIMLIPIMLDKSGRDAWITVLVGGIFFIPWVLLVYGIMKKLGNRSLKMAIEESSGKWVRILIMGMISLYLFAFAFYNLKEVIDWFKSTYLYETPTAATTIVLIIICVIAAYSGAAAIGSTAGILLPLSVLFLCLLFIFNTKFMDYSHVLPILEYGITPVIHGLPALFGGLTQIVLFIFIRPFLKENPRLITVVILHLVLILLIFDPIISGLSEFGPAEMHLQRYPRHDQWILVKLGRYIEHIDFLFIFQWLSGAYISVSLCLFLIVEYVFPSSKRLIGIVTIAIILTGLCIAPISNLEMYYVVSDKFLYISAIYTSVLVLLMFFLIGRPNNSHSEKGEHLQ</sequence>
<comment type="similarity">
    <text evidence="2">Belongs to the amino acid-polyamine-organocation (APC) superfamily. Spore germination protein (SGP) (TC 2.A.3.9) family.</text>
</comment>
<feature type="transmembrane region" description="Helical" evidence="8">
    <location>
        <begin position="12"/>
        <end position="33"/>
    </location>
</feature>
<evidence type="ECO:0000313" key="10">
    <source>
        <dbReference type="Proteomes" id="UP000659344"/>
    </source>
</evidence>
<dbReference type="PANTHER" id="PTHR34975">
    <property type="entry name" value="SPORE GERMINATION PROTEIN A2"/>
    <property type="match status" value="1"/>
</dbReference>
<keyword evidence="5 8" id="KW-0812">Transmembrane</keyword>
<dbReference type="RefSeq" id="WP_229753260.1">
    <property type="nucleotide sequence ID" value="NZ_BMFT01000001.1"/>
</dbReference>
<dbReference type="NCBIfam" id="TIGR00912">
    <property type="entry name" value="2A0309"/>
    <property type="match status" value="1"/>
</dbReference>
<feature type="transmembrane region" description="Helical" evidence="8">
    <location>
        <begin position="331"/>
        <end position="350"/>
    </location>
</feature>
<feature type="transmembrane region" description="Helical" evidence="8">
    <location>
        <begin position="300"/>
        <end position="319"/>
    </location>
</feature>
<evidence type="ECO:0000256" key="1">
    <source>
        <dbReference type="ARBA" id="ARBA00004141"/>
    </source>
</evidence>
<protein>
    <submittedName>
        <fullName evidence="9">Spore germination protein KB</fullName>
    </submittedName>
</protein>
<accession>A0ABQ1Y7N0</accession>
<proteinExistence type="inferred from homology"/>
<name>A0ABQ1Y7N0_9BACL</name>
<keyword evidence="10" id="KW-1185">Reference proteome</keyword>
<evidence type="ECO:0000256" key="7">
    <source>
        <dbReference type="ARBA" id="ARBA00023136"/>
    </source>
</evidence>
<feature type="transmembrane region" description="Helical" evidence="8">
    <location>
        <begin position="81"/>
        <end position="100"/>
    </location>
</feature>
<keyword evidence="7 8" id="KW-0472">Membrane</keyword>